<evidence type="ECO:0000313" key="2">
    <source>
        <dbReference type="EMBL" id="MFD0948535.1"/>
    </source>
</evidence>
<feature type="signal peptide" evidence="1">
    <location>
        <begin position="1"/>
        <end position="22"/>
    </location>
</feature>
<dbReference type="Proteomes" id="UP001596977">
    <property type="component" value="Unassembled WGS sequence"/>
</dbReference>
<comment type="caution">
    <text evidence="2">The sequence shown here is derived from an EMBL/GenBank/DDBJ whole genome shotgun (WGS) entry which is preliminary data.</text>
</comment>
<dbReference type="RefSeq" id="WP_264946485.1">
    <property type="nucleotide sequence ID" value="NZ_JAPDRA010000014.1"/>
</dbReference>
<accession>A0ABW3HD32</accession>
<evidence type="ECO:0000256" key="1">
    <source>
        <dbReference type="SAM" id="SignalP"/>
    </source>
</evidence>
<keyword evidence="3" id="KW-1185">Reference proteome</keyword>
<sequence>MKMLTLLAGAAALAAIAVPAHADWPPTAWGMTVKQVLAAVPGAQELAWQGTEHDVWGQRKLAEAPSTDGDVAVRAEFYFDADKGKLGFVRLVASDKGQCVAWEQKLVARYGAGSASKPSATLLGEMVNHRWVDPKGKDRLLYLRLHDSAGKPDYCHLIRQQPE</sequence>
<evidence type="ECO:0000313" key="3">
    <source>
        <dbReference type="Proteomes" id="UP001596977"/>
    </source>
</evidence>
<dbReference type="EMBL" id="JBHTJG010000014">
    <property type="protein sequence ID" value="MFD0948535.1"/>
    <property type="molecule type" value="Genomic_DNA"/>
</dbReference>
<keyword evidence="1" id="KW-0732">Signal</keyword>
<protein>
    <submittedName>
        <fullName evidence="2">Uncharacterized protein</fullName>
    </submittedName>
</protein>
<proteinExistence type="predicted"/>
<name>A0ABW3HD32_9SPHN</name>
<organism evidence="2 3">
    <name type="scientific">Sphingomonas canadensis</name>
    <dbReference type="NCBI Taxonomy" id="1219257"/>
    <lineage>
        <taxon>Bacteria</taxon>
        <taxon>Pseudomonadati</taxon>
        <taxon>Pseudomonadota</taxon>
        <taxon>Alphaproteobacteria</taxon>
        <taxon>Sphingomonadales</taxon>
        <taxon>Sphingomonadaceae</taxon>
        <taxon>Sphingomonas</taxon>
    </lineage>
</organism>
<feature type="chain" id="PRO_5045457864" evidence="1">
    <location>
        <begin position="23"/>
        <end position="163"/>
    </location>
</feature>
<reference evidence="3" key="1">
    <citation type="journal article" date="2019" name="Int. J. Syst. Evol. Microbiol.">
        <title>The Global Catalogue of Microorganisms (GCM) 10K type strain sequencing project: providing services to taxonomists for standard genome sequencing and annotation.</title>
        <authorList>
            <consortium name="The Broad Institute Genomics Platform"/>
            <consortium name="The Broad Institute Genome Sequencing Center for Infectious Disease"/>
            <person name="Wu L."/>
            <person name="Ma J."/>
        </authorList>
    </citation>
    <scope>NUCLEOTIDE SEQUENCE [LARGE SCALE GENOMIC DNA]</scope>
    <source>
        <strain evidence="3">CCUG 62982</strain>
    </source>
</reference>
<gene>
    <name evidence="2" type="ORF">ACFQ1E_19510</name>
</gene>